<evidence type="ECO:0000313" key="2">
    <source>
        <dbReference type="EMBL" id="MFB9730691.1"/>
    </source>
</evidence>
<name>A0ABV5UYR2_9MICO</name>
<reference evidence="2 3" key="1">
    <citation type="submission" date="2024-09" db="EMBL/GenBank/DDBJ databases">
        <authorList>
            <person name="Sun Q."/>
            <person name="Mori K."/>
        </authorList>
    </citation>
    <scope>NUCLEOTIDE SEQUENCE [LARGE SCALE GENOMIC DNA]</scope>
    <source>
        <strain evidence="2 3">JCM 12763</strain>
    </source>
</reference>
<evidence type="ECO:0000259" key="1">
    <source>
        <dbReference type="Pfam" id="PF10105"/>
    </source>
</evidence>
<dbReference type="Pfam" id="PF10105">
    <property type="entry name" value="DUF2344"/>
    <property type="match status" value="1"/>
</dbReference>
<dbReference type="Proteomes" id="UP001589613">
    <property type="component" value="Unassembled WGS sequence"/>
</dbReference>
<keyword evidence="3" id="KW-1185">Reference proteome</keyword>
<dbReference type="EMBL" id="JBHMAX010000002">
    <property type="protein sequence ID" value="MFB9730691.1"/>
    <property type="molecule type" value="Genomic_DNA"/>
</dbReference>
<protein>
    <submittedName>
        <fullName evidence="2">TIGR03936 family radical SAM-associated protein</fullName>
    </submittedName>
</protein>
<accession>A0ABV5UYR2</accession>
<organism evidence="2 3">
    <name type="scientific">Ornithinimicrobium kibberense</name>
    <dbReference type="NCBI Taxonomy" id="282060"/>
    <lineage>
        <taxon>Bacteria</taxon>
        <taxon>Bacillati</taxon>
        <taxon>Actinomycetota</taxon>
        <taxon>Actinomycetes</taxon>
        <taxon>Micrococcales</taxon>
        <taxon>Ornithinimicrobiaceae</taxon>
        <taxon>Ornithinimicrobium</taxon>
    </lineage>
</organism>
<feature type="domain" description="DUF2344" evidence="1">
    <location>
        <begin position="18"/>
        <end position="208"/>
    </location>
</feature>
<sequence>MAARRLPEGPAPDPAVMRLRVRYAKRGRMRFTSTRDFQRALERAVRRAGLPVAFSAGFHPHPKISYANAAPTGTASEAEYVEVSLTRRVDPDEVVQVLDEALPDGLDVVEVADAASLPGALADHLQGSLWALRLRGYTGSGGGGPSSADGAVDPRSVRQAVEAVLATEELTVTRMMKKGPRELDVRAAVLGMEVAGGPVAAVPAGPGDVVVLAAVRHTVPTVRPEELWTALSRAAGTDLPRPLATRLRQGPVVGDRVVDPPG</sequence>
<dbReference type="NCBIfam" id="TIGR03936">
    <property type="entry name" value="sam_1_link_chp"/>
    <property type="match status" value="1"/>
</dbReference>
<proteinExistence type="predicted"/>
<dbReference type="RefSeq" id="WP_141337458.1">
    <property type="nucleotide sequence ID" value="NZ_JBHMAX010000002.1"/>
</dbReference>
<evidence type="ECO:0000313" key="3">
    <source>
        <dbReference type="Proteomes" id="UP001589613"/>
    </source>
</evidence>
<comment type="caution">
    <text evidence="2">The sequence shown here is derived from an EMBL/GenBank/DDBJ whole genome shotgun (WGS) entry which is preliminary data.</text>
</comment>
<dbReference type="InterPro" id="IPR018768">
    <property type="entry name" value="DUF2344"/>
</dbReference>
<gene>
    <name evidence="2" type="ORF">ACFFN0_01380</name>
</gene>